<keyword evidence="4 6" id="KW-1133">Transmembrane helix</keyword>
<evidence type="ECO:0008006" key="9">
    <source>
        <dbReference type="Google" id="ProtNLM"/>
    </source>
</evidence>
<dbReference type="Pfam" id="PF02361">
    <property type="entry name" value="CbiQ"/>
    <property type="match status" value="1"/>
</dbReference>
<keyword evidence="2" id="KW-1003">Cell membrane</keyword>
<evidence type="ECO:0000256" key="2">
    <source>
        <dbReference type="ARBA" id="ARBA00022475"/>
    </source>
</evidence>
<evidence type="ECO:0000256" key="5">
    <source>
        <dbReference type="ARBA" id="ARBA00023136"/>
    </source>
</evidence>
<name>A0A1Y1RZM1_9SPIO</name>
<dbReference type="GO" id="GO:0005886">
    <property type="term" value="C:plasma membrane"/>
    <property type="evidence" value="ECO:0007669"/>
    <property type="project" value="UniProtKB-ARBA"/>
</dbReference>
<proteinExistence type="predicted"/>
<evidence type="ECO:0000256" key="6">
    <source>
        <dbReference type="SAM" id="Phobius"/>
    </source>
</evidence>
<evidence type="ECO:0000256" key="4">
    <source>
        <dbReference type="ARBA" id="ARBA00022989"/>
    </source>
</evidence>
<feature type="transmembrane region" description="Helical" evidence="6">
    <location>
        <begin position="112"/>
        <end position="131"/>
    </location>
</feature>
<dbReference type="CDD" id="cd16914">
    <property type="entry name" value="EcfT"/>
    <property type="match status" value="1"/>
</dbReference>
<dbReference type="OrthoDB" id="8075495at2"/>
<comment type="subcellular location">
    <subcellularLocation>
        <location evidence="1">Membrane</location>
        <topology evidence="1">Multi-pass membrane protein</topology>
    </subcellularLocation>
</comment>
<gene>
    <name evidence="7" type="ORF">B4O97_08045</name>
</gene>
<feature type="transmembrane region" description="Helical" evidence="6">
    <location>
        <begin position="250"/>
        <end position="269"/>
    </location>
</feature>
<evidence type="ECO:0000313" key="8">
    <source>
        <dbReference type="Proteomes" id="UP000192343"/>
    </source>
</evidence>
<keyword evidence="5 6" id="KW-0472">Membrane</keyword>
<dbReference type="AlphaFoldDB" id="A0A1Y1RZM1"/>
<keyword evidence="3 6" id="KW-0812">Transmembrane</keyword>
<dbReference type="RefSeq" id="WP_083049845.1">
    <property type="nucleotide sequence ID" value="NZ_MWQY01000008.1"/>
</dbReference>
<evidence type="ECO:0000313" key="7">
    <source>
        <dbReference type="EMBL" id="ORC35586.1"/>
    </source>
</evidence>
<dbReference type="EMBL" id="MWQY01000008">
    <property type="protein sequence ID" value="ORC35586.1"/>
    <property type="molecule type" value="Genomic_DNA"/>
</dbReference>
<evidence type="ECO:0000256" key="3">
    <source>
        <dbReference type="ARBA" id="ARBA00022692"/>
    </source>
</evidence>
<sequence>MKDFGSFGGGFELFRRQACSGPLGRLHPGVKAAGLVIGIGTISLISSASGLFIILCCLLWAAGISGLSPSRLFRPLLPVAPFLVLLVLLHGVTRSGSPEEALLSRGDILPMLIMSLRIITLMGWIGLSSATVTTPEVSYGIESLFSPLERLGFPAGELGLIATVTFRFIPFLREESERLAKAQTARGGSLGFRSANPFRRMKAALPTMVPLFIGTLRRAEVLAESMHLRGYDEKGGRIRLRRYRLKPQDLLWSAAGAAVLGAAVLMQYVNTDARLVRALIHIIFIFKGAAV</sequence>
<dbReference type="InterPro" id="IPR003339">
    <property type="entry name" value="ABC/ECF_trnsptr_transmembrane"/>
</dbReference>
<protein>
    <recommendedName>
        <fullName evidence="9">Energy-coupling factor transporter transmembrane protein EcfT</fullName>
    </recommendedName>
</protein>
<dbReference type="PANTHER" id="PTHR34857:SF2">
    <property type="entry name" value="SLL0384 PROTEIN"/>
    <property type="match status" value="1"/>
</dbReference>
<dbReference type="STRING" id="1963862.B4O97_08045"/>
<feature type="transmembrane region" description="Helical" evidence="6">
    <location>
        <begin position="73"/>
        <end position="92"/>
    </location>
</feature>
<keyword evidence="8" id="KW-1185">Reference proteome</keyword>
<evidence type="ECO:0000256" key="1">
    <source>
        <dbReference type="ARBA" id="ARBA00004141"/>
    </source>
</evidence>
<dbReference type="InterPro" id="IPR051611">
    <property type="entry name" value="ECF_transporter_component"/>
</dbReference>
<accession>A0A1Y1RZM1</accession>
<reference evidence="7 8" key="1">
    <citation type="submission" date="2017-03" db="EMBL/GenBank/DDBJ databases">
        <title>Draft Genome sequence of Marispirochaeta sp. strain JC444.</title>
        <authorList>
            <person name="Shivani Y."/>
            <person name="Subhash Y."/>
            <person name="Sasikala C."/>
            <person name="Ramana C."/>
        </authorList>
    </citation>
    <scope>NUCLEOTIDE SEQUENCE [LARGE SCALE GENOMIC DNA]</scope>
    <source>
        <strain evidence="7 8">JC444</strain>
    </source>
</reference>
<comment type="caution">
    <text evidence="7">The sequence shown here is derived from an EMBL/GenBank/DDBJ whole genome shotgun (WGS) entry which is preliminary data.</text>
</comment>
<organism evidence="7 8">
    <name type="scientific">Marispirochaeta aestuarii</name>
    <dbReference type="NCBI Taxonomy" id="1963862"/>
    <lineage>
        <taxon>Bacteria</taxon>
        <taxon>Pseudomonadati</taxon>
        <taxon>Spirochaetota</taxon>
        <taxon>Spirochaetia</taxon>
        <taxon>Spirochaetales</taxon>
        <taxon>Spirochaetaceae</taxon>
        <taxon>Marispirochaeta</taxon>
    </lineage>
</organism>
<dbReference type="PANTHER" id="PTHR34857">
    <property type="entry name" value="SLL0384 PROTEIN"/>
    <property type="match status" value="1"/>
</dbReference>
<dbReference type="Proteomes" id="UP000192343">
    <property type="component" value="Unassembled WGS sequence"/>
</dbReference>
<feature type="transmembrane region" description="Helical" evidence="6">
    <location>
        <begin position="35"/>
        <end position="61"/>
    </location>
</feature>